<dbReference type="RefSeq" id="WP_158359338.1">
    <property type="nucleotide sequence ID" value="NZ_JACRTJ010000018.1"/>
</dbReference>
<comment type="subunit">
    <text evidence="4">Homotetramer.</text>
</comment>
<keyword evidence="1 4" id="KW-0645">Protease</keyword>
<evidence type="ECO:0000256" key="3">
    <source>
        <dbReference type="ARBA" id="ARBA00023145"/>
    </source>
</evidence>
<dbReference type="InterPro" id="IPR005080">
    <property type="entry name" value="Peptidase_A25"/>
</dbReference>
<sequence>MEQWKKSIYTDLAVEERESFPGDGGEIPGVSLREWEKEEAGIHLTEVVIKTEEGAGNMGKPMGTYVTLEALALAERDEDFHREVSEELAARISGLLALHQIGTGGNGRAPSILAVGLGNENATPDALGPLVLKHLQMTRHLTGGCGEEFAGGKKYPALSGIIPGVMAQTGMETAEILKGVIAETRPDAVLAVDALAARSVRRLGVTIQLSDAGIHPGSGVGNHRNSLTRETLGVPVIAIGVPTVVGAAAIVHDTVGALVAALKEGGEAGYGDMVEHMDGRDQYQLIREVLEPQIGPMYVTPHNIDERVENLSFTISEAIHMALFGGNG</sequence>
<keyword evidence="6" id="KW-1185">Reference proteome</keyword>
<dbReference type="Proteomes" id="UP000647491">
    <property type="component" value="Unassembled WGS sequence"/>
</dbReference>
<protein>
    <recommendedName>
        <fullName evidence="4">Germination protease</fullName>
        <ecNumber evidence="4">3.4.24.78</ecNumber>
    </recommendedName>
    <alternativeName>
        <fullName evidence="4">GPR endopeptidase</fullName>
    </alternativeName>
    <alternativeName>
        <fullName evidence="4">Germination proteinase</fullName>
    </alternativeName>
    <alternativeName>
        <fullName evidence="4">Spore protease</fullName>
    </alternativeName>
</protein>
<accession>A0ABR7NUA8</accession>
<dbReference type="GO" id="GO:0016787">
    <property type="term" value="F:hydrolase activity"/>
    <property type="evidence" value="ECO:0007669"/>
    <property type="project" value="UniProtKB-KW"/>
</dbReference>
<dbReference type="EMBL" id="JACRTJ010000018">
    <property type="protein sequence ID" value="MBC8599156.1"/>
    <property type="molecule type" value="Genomic_DNA"/>
</dbReference>
<dbReference type="EC" id="3.4.24.78" evidence="4"/>
<dbReference type="NCBIfam" id="TIGR01441">
    <property type="entry name" value="GPR"/>
    <property type="match status" value="1"/>
</dbReference>
<feature type="chain" id="PRO_5044935449" description="Germination protease" evidence="4">
    <location>
        <begin position="12"/>
        <end position="328"/>
    </location>
</feature>
<dbReference type="Gene3D" id="3.40.50.1450">
    <property type="entry name" value="HybD-like"/>
    <property type="match status" value="1"/>
</dbReference>
<gene>
    <name evidence="4" type="primary">gpr</name>
    <name evidence="5" type="ORF">H8708_07930</name>
</gene>
<dbReference type="SUPFAM" id="SSF53163">
    <property type="entry name" value="HybD-like"/>
    <property type="match status" value="1"/>
</dbReference>
<keyword evidence="3 4" id="KW-0865">Zymogen</keyword>
<comment type="function">
    <text evidence="4">Initiates the rapid degradation of small, acid-soluble proteins during spore germination.</text>
</comment>
<keyword evidence="2 4" id="KW-0378">Hydrolase</keyword>
<evidence type="ECO:0000313" key="6">
    <source>
        <dbReference type="Proteomes" id="UP000647491"/>
    </source>
</evidence>
<comment type="PTM">
    <text evidence="4">Autoproteolytically processed. The inactive tetrameric zymogen termed p46 autoprocesses to a smaller form termed p41, which is active only during spore germination.</text>
</comment>
<reference evidence="5 6" key="1">
    <citation type="submission" date="2020-08" db="EMBL/GenBank/DDBJ databases">
        <title>Genome public.</title>
        <authorList>
            <person name="Liu C."/>
            <person name="Sun Q."/>
        </authorList>
    </citation>
    <scope>NUCLEOTIDE SEQUENCE [LARGE SCALE GENOMIC DNA]</scope>
    <source>
        <strain evidence="5 6">BX10</strain>
    </source>
</reference>
<dbReference type="Pfam" id="PF03418">
    <property type="entry name" value="Peptidase_A25"/>
    <property type="match status" value="1"/>
</dbReference>
<dbReference type="HAMAP" id="MF_00626">
    <property type="entry name" value="Germination_prot"/>
    <property type="match status" value="1"/>
</dbReference>
<feature type="propeptide" id="PRO_5044935450" evidence="4">
    <location>
        <begin position="1"/>
        <end position="11"/>
    </location>
</feature>
<evidence type="ECO:0000313" key="5">
    <source>
        <dbReference type="EMBL" id="MBC8599156.1"/>
    </source>
</evidence>
<proteinExistence type="inferred from homology"/>
<evidence type="ECO:0000256" key="4">
    <source>
        <dbReference type="HAMAP-Rule" id="MF_00626"/>
    </source>
</evidence>
<organism evidence="5 6">
    <name type="scientific">Enterocloster hominis</name>
    <name type="common">ex Liu et al. 2021</name>
    <dbReference type="NCBI Taxonomy" id="2763663"/>
    <lineage>
        <taxon>Bacteria</taxon>
        <taxon>Bacillati</taxon>
        <taxon>Bacillota</taxon>
        <taxon>Clostridia</taxon>
        <taxon>Lachnospirales</taxon>
        <taxon>Lachnospiraceae</taxon>
        <taxon>Enterocloster</taxon>
    </lineage>
</organism>
<evidence type="ECO:0000256" key="1">
    <source>
        <dbReference type="ARBA" id="ARBA00022670"/>
    </source>
</evidence>
<name>A0ABR7NUA8_9FIRM</name>
<comment type="similarity">
    <text evidence="4">Belongs to the peptidase A25 family.</text>
</comment>
<dbReference type="PIRSF" id="PIRSF019549">
    <property type="entry name" value="Peptidase_A25"/>
    <property type="match status" value="1"/>
</dbReference>
<dbReference type="InterPro" id="IPR023430">
    <property type="entry name" value="Pept_HybD-like_dom_sf"/>
</dbReference>
<comment type="catalytic activity">
    <reaction evidence="4">
        <text>Endopeptidase action with P4 Glu or Asp, P1 preferably Glu &gt; Asp, P1' hydrophobic and P2' Ala.</text>
        <dbReference type="EC" id="3.4.24.78"/>
    </reaction>
</comment>
<evidence type="ECO:0000256" key="2">
    <source>
        <dbReference type="ARBA" id="ARBA00022801"/>
    </source>
</evidence>
<comment type="caution">
    <text evidence="5">The sequence shown here is derived from an EMBL/GenBank/DDBJ whole genome shotgun (WGS) entry which is preliminary data.</text>
</comment>